<dbReference type="PANTHER" id="PTHR43333">
    <property type="entry name" value="2-HACID_DH_C DOMAIN-CONTAINING PROTEIN"/>
    <property type="match status" value="1"/>
</dbReference>
<dbReference type="InterPro" id="IPR036291">
    <property type="entry name" value="NAD(P)-bd_dom_sf"/>
</dbReference>
<dbReference type="Pfam" id="PF00389">
    <property type="entry name" value="2-Hacid_dh"/>
    <property type="match status" value="1"/>
</dbReference>
<dbReference type="PROSITE" id="PS00671">
    <property type="entry name" value="D_2_HYDROXYACID_DH_3"/>
    <property type="match status" value="1"/>
</dbReference>
<comment type="similarity">
    <text evidence="1 4">Belongs to the D-isomer specific 2-hydroxyacid dehydrogenase family.</text>
</comment>
<evidence type="ECO:0000259" key="5">
    <source>
        <dbReference type="Pfam" id="PF00389"/>
    </source>
</evidence>
<dbReference type="EMBL" id="JACJHX010000012">
    <property type="protein sequence ID" value="MBA9028233.1"/>
    <property type="molecule type" value="Genomic_DNA"/>
</dbReference>
<evidence type="ECO:0000313" key="8">
    <source>
        <dbReference type="Proteomes" id="UP000626697"/>
    </source>
</evidence>
<comment type="caution">
    <text evidence="7">The sequence shown here is derived from an EMBL/GenBank/DDBJ whole genome shotgun (WGS) entry which is preliminary data.</text>
</comment>
<proteinExistence type="inferred from homology"/>
<name>A0ABR6CT82_9BACI</name>
<dbReference type="CDD" id="cd05300">
    <property type="entry name" value="2-Hacid_dh_1"/>
    <property type="match status" value="1"/>
</dbReference>
<evidence type="ECO:0000313" key="7">
    <source>
        <dbReference type="EMBL" id="MBA9028233.1"/>
    </source>
</evidence>
<gene>
    <name evidence="7" type="ORF">HNP81_003553</name>
</gene>
<dbReference type="InterPro" id="IPR029753">
    <property type="entry name" value="D-isomer_DH_CS"/>
</dbReference>
<evidence type="ECO:0000256" key="1">
    <source>
        <dbReference type="ARBA" id="ARBA00005854"/>
    </source>
</evidence>
<dbReference type="SUPFAM" id="SSF52283">
    <property type="entry name" value="Formate/glycerate dehydrogenase catalytic domain-like"/>
    <property type="match status" value="1"/>
</dbReference>
<organism evidence="7 8">
    <name type="scientific">Peribacillus huizhouensis</name>
    <dbReference type="NCBI Taxonomy" id="1501239"/>
    <lineage>
        <taxon>Bacteria</taxon>
        <taxon>Bacillati</taxon>
        <taxon>Bacillota</taxon>
        <taxon>Bacilli</taxon>
        <taxon>Bacillales</taxon>
        <taxon>Bacillaceae</taxon>
        <taxon>Peribacillus</taxon>
    </lineage>
</organism>
<evidence type="ECO:0000256" key="4">
    <source>
        <dbReference type="RuleBase" id="RU003719"/>
    </source>
</evidence>
<dbReference type="PANTHER" id="PTHR43333:SF1">
    <property type="entry name" value="D-ISOMER SPECIFIC 2-HYDROXYACID DEHYDROGENASE NAD-BINDING DOMAIN-CONTAINING PROTEIN"/>
    <property type="match status" value="1"/>
</dbReference>
<dbReference type="Proteomes" id="UP000626697">
    <property type="component" value="Unassembled WGS sequence"/>
</dbReference>
<protein>
    <submittedName>
        <fullName evidence="7">Phosphoglycerate dehydrogenase-like enzyme</fullName>
    </submittedName>
</protein>
<dbReference type="RefSeq" id="WP_182503399.1">
    <property type="nucleotide sequence ID" value="NZ_JACJHX010000012.1"/>
</dbReference>
<keyword evidence="2 4" id="KW-0560">Oxidoreductase</keyword>
<sequence length="314" mass="35589">MLVLSTIVPSKTIQTDLETKFPDIDFHFQEDLEKGALSEAEVLITYGEDLENQHIRNAPKLKWIMVMSAGLEKMPFEVIIERDILVTNARGIHKIPMAEYTFAMVLLHEKKGRLLLENERNAKWDRDVRVGELNGKTMLILGTGAIGGEIARIAKAFNMKTVGLNRSGRPTEYMDRIVQKKDILIELSQADYIISILPSTHETKGFVKSEHFKAMKNSAVFVNIGRGDVVDENILLSALANQEIAHAVLDVFDPEPLAKDHPFWEMDNVTVTSHLSSRSYKYLPRAFQIFEQNLAIYLEGKSNFVNEVDPEKGY</sequence>
<accession>A0ABR6CT82</accession>
<feature type="domain" description="D-isomer specific 2-hydroxyacid dehydrogenase NAD-binding" evidence="6">
    <location>
        <begin position="103"/>
        <end position="276"/>
    </location>
</feature>
<dbReference type="InterPro" id="IPR006139">
    <property type="entry name" value="D-isomer_2_OHA_DH_cat_dom"/>
</dbReference>
<keyword evidence="8" id="KW-1185">Reference proteome</keyword>
<dbReference type="InterPro" id="IPR006140">
    <property type="entry name" value="D-isomer_DH_NAD-bd"/>
</dbReference>
<dbReference type="Gene3D" id="3.40.50.720">
    <property type="entry name" value="NAD(P)-binding Rossmann-like Domain"/>
    <property type="match status" value="2"/>
</dbReference>
<dbReference type="SUPFAM" id="SSF51735">
    <property type="entry name" value="NAD(P)-binding Rossmann-fold domains"/>
    <property type="match status" value="1"/>
</dbReference>
<reference evidence="7 8" key="1">
    <citation type="submission" date="2020-08" db="EMBL/GenBank/DDBJ databases">
        <title>Genomic Encyclopedia of Type Strains, Phase IV (KMG-IV): sequencing the most valuable type-strain genomes for metagenomic binning, comparative biology and taxonomic classification.</title>
        <authorList>
            <person name="Goeker M."/>
        </authorList>
    </citation>
    <scope>NUCLEOTIDE SEQUENCE [LARGE SCALE GENOMIC DNA]</scope>
    <source>
        <strain evidence="7 8">DSM 105481</strain>
    </source>
</reference>
<dbReference type="Pfam" id="PF02826">
    <property type="entry name" value="2-Hacid_dh_C"/>
    <property type="match status" value="1"/>
</dbReference>
<feature type="domain" description="D-isomer specific 2-hydroxyacid dehydrogenase catalytic" evidence="5">
    <location>
        <begin position="20"/>
        <end position="300"/>
    </location>
</feature>
<evidence type="ECO:0000256" key="3">
    <source>
        <dbReference type="ARBA" id="ARBA00023027"/>
    </source>
</evidence>
<keyword evidence="3" id="KW-0520">NAD</keyword>
<evidence type="ECO:0000256" key="2">
    <source>
        <dbReference type="ARBA" id="ARBA00023002"/>
    </source>
</evidence>
<evidence type="ECO:0000259" key="6">
    <source>
        <dbReference type="Pfam" id="PF02826"/>
    </source>
</evidence>